<sequence>MPHRPPLSWTAPVAALVAAVVVAIPVAALSGAVAPLPLGDAGPVVRWGMVLLRVVHHVAASLTIGLLLVAAFLVREGKTTSRRATAAKIASMSAGIWALSALGTLILGFGDLAGISPSAPGYLAQLWGNRSLEILTLRGLETVMLVALVPFAALARTRGALAWATVLAVLALMPLAFSGHASGTDGHETAVTALGIHLVGITVWVGGLLALAVLLPVMGPALGDALRRYSTLAAWCFVAVGLSGVLFALLTVDELADLVSPYWLVIWLKVAALAGLFVFGLMQRRTIVAGDDGRPRAFAKLATLEVILMGTAIGLGTVLGRTPPPVGGEPRVGDMAYVLTGYPMPEPFTWARLFTSWQVNWLFLLTALVALGLYLAGVAKLRRRGDSWPVGRTILWVLGWAAFIWVTSGGPSVYGRVMFSQHMIMHMALMMLVPILLVPAQAITLAYRALPARRDRTLGPREVLLAVVHSRWATIISNPVVSGVIFFGSLIVFYWTGMLDWAMRTHSGHIFMVVHFSLTGFAFVWSMVGRDPGPPKWEPPLRIIVLLATLAAHAFFGLALMQGTWLLAPEFYKTIDVPWVDDLLADQQLGGGIAWGVGEAPTVIIVLMVMVDWIRSDGRESTRSDRRADRDGDAELAAYNARLQVMHERSQR</sequence>
<keyword evidence="2" id="KW-1003">Cell membrane</keyword>
<feature type="transmembrane region" description="Helical" evidence="6">
    <location>
        <begin position="361"/>
        <end position="381"/>
    </location>
</feature>
<feature type="transmembrane region" description="Helical" evidence="6">
    <location>
        <begin position="94"/>
        <end position="115"/>
    </location>
</feature>
<reference evidence="8 9" key="1">
    <citation type="submission" date="2019-09" db="EMBL/GenBank/DDBJ databases">
        <title>Serinicoccus pratensis sp. nov., isolated from meadow soil.</title>
        <authorList>
            <person name="Zhang W."/>
        </authorList>
    </citation>
    <scope>NUCLEOTIDE SEQUENCE [LARGE SCALE GENOMIC DNA]</scope>
    <source>
        <strain evidence="8 9">W204</strain>
    </source>
</reference>
<dbReference type="PANTHER" id="PTHR34820">
    <property type="entry name" value="INNER MEMBRANE PROTEIN YEBZ"/>
    <property type="match status" value="1"/>
</dbReference>
<keyword evidence="9" id="KW-1185">Reference proteome</keyword>
<feature type="transmembrane region" description="Helical" evidence="6">
    <location>
        <begin position="135"/>
        <end position="154"/>
    </location>
</feature>
<dbReference type="Pfam" id="PF05425">
    <property type="entry name" value="CopD"/>
    <property type="match status" value="1"/>
</dbReference>
<organism evidence="8 9">
    <name type="scientific">Ornithinimicrobium pratense</name>
    <dbReference type="NCBI Taxonomy" id="2593973"/>
    <lineage>
        <taxon>Bacteria</taxon>
        <taxon>Bacillati</taxon>
        <taxon>Actinomycetota</taxon>
        <taxon>Actinomycetes</taxon>
        <taxon>Micrococcales</taxon>
        <taxon>Ornithinimicrobiaceae</taxon>
        <taxon>Ornithinimicrobium</taxon>
    </lineage>
</organism>
<evidence type="ECO:0000256" key="5">
    <source>
        <dbReference type="ARBA" id="ARBA00023136"/>
    </source>
</evidence>
<keyword evidence="4 6" id="KW-1133">Transmembrane helix</keyword>
<name>A0A5J6V771_9MICO</name>
<accession>A0A5J6V771</accession>
<dbReference type="Pfam" id="PF09678">
    <property type="entry name" value="Caa3_CtaG"/>
    <property type="match status" value="1"/>
</dbReference>
<dbReference type="OrthoDB" id="5241646at2"/>
<dbReference type="InterPro" id="IPR019108">
    <property type="entry name" value="Caa3_assmbl_CtaG-rel"/>
</dbReference>
<evidence type="ECO:0000256" key="1">
    <source>
        <dbReference type="ARBA" id="ARBA00004651"/>
    </source>
</evidence>
<feature type="transmembrane region" description="Helical" evidence="6">
    <location>
        <begin position="471"/>
        <end position="496"/>
    </location>
</feature>
<feature type="transmembrane region" description="Helical" evidence="6">
    <location>
        <begin position="262"/>
        <end position="281"/>
    </location>
</feature>
<feature type="transmembrane region" description="Helical" evidence="6">
    <location>
        <begin position="301"/>
        <end position="320"/>
    </location>
</feature>
<dbReference type="InterPro" id="IPR008457">
    <property type="entry name" value="Cu-R_CopD_dom"/>
</dbReference>
<feature type="transmembrane region" description="Helical" evidence="6">
    <location>
        <begin position="593"/>
        <end position="614"/>
    </location>
</feature>
<feature type="transmembrane region" description="Helical" evidence="6">
    <location>
        <begin position="426"/>
        <end position="450"/>
    </location>
</feature>
<dbReference type="Proteomes" id="UP000326546">
    <property type="component" value="Chromosome"/>
</dbReference>
<evidence type="ECO:0000256" key="4">
    <source>
        <dbReference type="ARBA" id="ARBA00022989"/>
    </source>
</evidence>
<dbReference type="GO" id="GO:0006825">
    <property type="term" value="P:copper ion transport"/>
    <property type="evidence" value="ECO:0007669"/>
    <property type="project" value="InterPro"/>
</dbReference>
<evidence type="ECO:0000259" key="7">
    <source>
        <dbReference type="Pfam" id="PF05425"/>
    </source>
</evidence>
<keyword evidence="3 6" id="KW-0812">Transmembrane</keyword>
<comment type="subcellular location">
    <subcellularLocation>
        <location evidence="1">Cell membrane</location>
        <topology evidence="1">Multi-pass membrane protein</topology>
    </subcellularLocation>
</comment>
<proteinExistence type="predicted"/>
<dbReference type="EMBL" id="CP044427">
    <property type="protein sequence ID" value="QFG69679.1"/>
    <property type="molecule type" value="Genomic_DNA"/>
</dbReference>
<evidence type="ECO:0000256" key="6">
    <source>
        <dbReference type="SAM" id="Phobius"/>
    </source>
</evidence>
<dbReference type="PANTHER" id="PTHR34820:SF4">
    <property type="entry name" value="INNER MEMBRANE PROTEIN YEBZ"/>
    <property type="match status" value="1"/>
</dbReference>
<dbReference type="InterPro" id="IPR032694">
    <property type="entry name" value="CopC/D"/>
</dbReference>
<feature type="transmembrane region" description="Helical" evidence="6">
    <location>
        <begin position="161"/>
        <end position="182"/>
    </location>
</feature>
<keyword evidence="5 6" id="KW-0472">Membrane</keyword>
<feature type="domain" description="Copper resistance protein D" evidence="7">
    <location>
        <begin position="225"/>
        <end position="319"/>
    </location>
</feature>
<evidence type="ECO:0000256" key="3">
    <source>
        <dbReference type="ARBA" id="ARBA00022692"/>
    </source>
</evidence>
<feature type="transmembrane region" description="Helical" evidence="6">
    <location>
        <begin position="540"/>
        <end position="561"/>
    </location>
</feature>
<dbReference type="RefSeq" id="WP_158062173.1">
    <property type="nucleotide sequence ID" value="NZ_CP044427.1"/>
</dbReference>
<feature type="transmembrane region" description="Helical" evidence="6">
    <location>
        <begin position="393"/>
        <end position="414"/>
    </location>
</feature>
<evidence type="ECO:0000256" key="2">
    <source>
        <dbReference type="ARBA" id="ARBA00022475"/>
    </source>
</evidence>
<feature type="transmembrane region" description="Helical" evidence="6">
    <location>
        <begin position="12"/>
        <end position="34"/>
    </location>
</feature>
<dbReference type="KEGG" id="serw:FY030_14085"/>
<feature type="transmembrane region" description="Helical" evidence="6">
    <location>
        <begin position="54"/>
        <end position="74"/>
    </location>
</feature>
<dbReference type="GO" id="GO:0005886">
    <property type="term" value="C:plasma membrane"/>
    <property type="evidence" value="ECO:0007669"/>
    <property type="project" value="UniProtKB-SubCell"/>
</dbReference>
<protein>
    <submittedName>
        <fullName evidence="8">Bifunctional copper resistance protein CopD/cytochrome c oxidase assembly protein</fullName>
    </submittedName>
</protein>
<evidence type="ECO:0000313" key="9">
    <source>
        <dbReference type="Proteomes" id="UP000326546"/>
    </source>
</evidence>
<feature type="transmembrane region" description="Helical" evidence="6">
    <location>
        <begin position="194"/>
        <end position="217"/>
    </location>
</feature>
<gene>
    <name evidence="8" type="ORF">FY030_14085</name>
</gene>
<evidence type="ECO:0000313" key="8">
    <source>
        <dbReference type="EMBL" id="QFG69679.1"/>
    </source>
</evidence>
<feature type="transmembrane region" description="Helical" evidence="6">
    <location>
        <begin position="508"/>
        <end position="528"/>
    </location>
</feature>
<feature type="transmembrane region" description="Helical" evidence="6">
    <location>
        <begin position="229"/>
        <end position="250"/>
    </location>
</feature>
<dbReference type="AlphaFoldDB" id="A0A5J6V771"/>